<gene>
    <name evidence="13" type="ORF">A2531_04395</name>
</gene>
<evidence type="ECO:0000256" key="8">
    <source>
        <dbReference type="ARBA" id="ARBA00022691"/>
    </source>
</evidence>
<dbReference type="GO" id="GO:0030488">
    <property type="term" value="P:tRNA methylation"/>
    <property type="evidence" value="ECO:0007669"/>
    <property type="project" value="InterPro"/>
</dbReference>
<evidence type="ECO:0000256" key="2">
    <source>
        <dbReference type="ARBA" id="ARBA00004496"/>
    </source>
</evidence>
<evidence type="ECO:0000256" key="9">
    <source>
        <dbReference type="ARBA" id="ARBA00022723"/>
    </source>
</evidence>
<dbReference type="Pfam" id="PF04055">
    <property type="entry name" value="Radical_SAM"/>
    <property type="match status" value="1"/>
</dbReference>
<evidence type="ECO:0000256" key="10">
    <source>
        <dbReference type="ARBA" id="ARBA00023004"/>
    </source>
</evidence>
<evidence type="ECO:0000313" key="13">
    <source>
        <dbReference type="EMBL" id="OGF40978.1"/>
    </source>
</evidence>
<dbReference type="Gene3D" id="3.20.20.70">
    <property type="entry name" value="Aldolase class I"/>
    <property type="match status" value="1"/>
</dbReference>
<evidence type="ECO:0000256" key="5">
    <source>
        <dbReference type="ARBA" id="ARBA00022552"/>
    </source>
</evidence>
<dbReference type="SFLD" id="SFLDS00029">
    <property type="entry name" value="Radical_SAM"/>
    <property type="match status" value="1"/>
</dbReference>
<dbReference type="NCBIfam" id="TIGR00048">
    <property type="entry name" value="rRNA_mod_RlmN"/>
    <property type="match status" value="1"/>
</dbReference>
<name>A0A1F5TQ61_9BACT</name>
<accession>A0A1F5TQ61</accession>
<dbReference type="SFLD" id="SFLDF00275">
    <property type="entry name" value="adenosine_C2_methyltransferase"/>
    <property type="match status" value="1"/>
</dbReference>
<dbReference type="PROSITE" id="PS51918">
    <property type="entry name" value="RADICAL_SAM"/>
    <property type="match status" value="1"/>
</dbReference>
<keyword evidence="7 13" id="KW-0808">Transferase</keyword>
<dbReference type="SFLD" id="SFLDG01062">
    <property type="entry name" value="methyltransferase_(Class_A)"/>
    <property type="match status" value="1"/>
</dbReference>
<keyword evidence="11" id="KW-0411">Iron-sulfur</keyword>
<dbReference type="InterPro" id="IPR058240">
    <property type="entry name" value="rSAM_sf"/>
</dbReference>
<evidence type="ECO:0000256" key="11">
    <source>
        <dbReference type="ARBA" id="ARBA00023014"/>
    </source>
</evidence>
<sequence length="342" mass="38955">MLYFLIDMNLKNLSTILEKEPRFRFKQIQDAVYKQFVDNWGDVSNLPKNLVANLKENYPLKINAEIMSDNGGNTKKAIIRLNDGEQIEAVLMRNKQGKNTACISSQAGCPIGCVFCATGQSGFKRNLQAEEIINQILLFARILKKEDAKIDRIVFMGMGEPFLNWEEAKKAIETLLDKDKFGFGSRHISISTIGVTEGIRALAKEFPQINLAVSIHSANNQKREELAGINERYNLNRIKKAIEYYLSITNRKVFFEYVMLDNFNDQGEDARELARYIQSFDKRHLIHVNLIAYNKTLAEFKASSGETQEKFKDFLEKNHISTTIRKSFGGEVVGACGQLKSF</sequence>
<evidence type="ECO:0000256" key="4">
    <source>
        <dbReference type="ARBA" id="ARBA00022490"/>
    </source>
</evidence>
<dbReference type="SUPFAM" id="SSF102114">
    <property type="entry name" value="Radical SAM enzymes"/>
    <property type="match status" value="1"/>
</dbReference>
<keyword evidence="10" id="KW-0408">Iron</keyword>
<dbReference type="InterPro" id="IPR013785">
    <property type="entry name" value="Aldolase_TIM"/>
</dbReference>
<comment type="caution">
    <text evidence="13">The sequence shown here is derived from an EMBL/GenBank/DDBJ whole genome shotgun (WGS) entry which is preliminary data.</text>
</comment>
<dbReference type="InterPro" id="IPR040072">
    <property type="entry name" value="Methyltransferase_A"/>
</dbReference>
<dbReference type="InterPro" id="IPR007197">
    <property type="entry name" value="rSAM"/>
</dbReference>
<protein>
    <submittedName>
        <fullName evidence="13">23S rRNA (Adenine(2503)-C(2))-methyltransferase</fullName>
    </submittedName>
</protein>
<keyword evidence="8" id="KW-0949">S-adenosyl-L-methionine</keyword>
<evidence type="ECO:0000256" key="1">
    <source>
        <dbReference type="ARBA" id="ARBA00001966"/>
    </source>
</evidence>
<dbReference type="GO" id="GO:0051539">
    <property type="term" value="F:4 iron, 4 sulfur cluster binding"/>
    <property type="evidence" value="ECO:0007669"/>
    <property type="project" value="UniProtKB-KW"/>
</dbReference>
<evidence type="ECO:0000259" key="12">
    <source>
        <dbReference type="PROSITE" id="PS51918"/>
    </source>
</evidence>
<dbReference type="EMBL" id="MFGO01000017">
    <property type="protein sequence ID" value="OGF40978.1"/>
    <property type="molecule type" value="Genomic_DNA"/>
</dbReference>
<dbReference type="FunFam" id="3.20.20.70:FF:000014">
    <property type="entry name" value="Probable dual-specificity RNA methyltransferase RlmN"/>
    <property type="match status" value="1"/>
</dbReference>
<comment type="cofactor">
    <cofactor evidence="1">
        <name>[4Fe-4S] cluster</name>
        <dbReference type="ChEBI" id="CHEBI:49883"/>
    </cofactor>
</comment>
<dbReference type="GO" id="GO:0070475">
    <property type="term" value="P:rRNA base methylation"/>
    <property type="evidence" value="ECO:0007669"/>
    <property type="project" value="InterPro"/>
</dbReference>
<evidence type="ECO:0000256" key="7">
    <source>
        <dbReference type="ARBA" id="ARBA00022679"/>
    </source>
</evidence>
<dbReference type="GO" id="GO:0046872">
    <property type="term" value="F:metal ion binding"/>
    <property type="evidence" value="ECO:0007669"/>
    <property type="project" value="UniProtKB-KW"/>
</dbReference>
<feature type="domain" description="Radical SAM core" evidence="12">
    <location>
        <begin position="95"/>
        <end position="331"/>
    </location>
</feature>
<dbReference type="InterPro" id="IPR027492">
    <property type="entry name" value="RNA_MTrfase_RlmN"/>
</dbReference>
<reference evidence="13 14" key="1">
    <citation type="journal article" date="2016" name="Nat. Commun.">
        <title>Thousands of microbial genomes shed light on interconnected biogeochemical processes in an aquifer system.</title>
        <authorList>
            <person name="Anantharaman K."/>
            <person name="Brown C.T."/>
            <person name="Hug L.A."/>
            <person name="Sharon I."/>
            <person name="Castelle C.J."/>
            <person name="Probst A.J."/>
            <person name="Thomas B.C."/>
            <person name="Singh A."/>
            <person name="Wilkins M.J."/>
            <person name="Karaoz U."/>
            <person name="Brodie E.L."/>
            <person name="Williams K.H."/>
            <person name="Hubbard S.S."/>
            <person name="Banfield J.F."/>
        </authorList>
    </citation>
    <scope>NUCLEOTIDE SEQUENCE [LARGE SCALE GENOMIC DNA]</scope>
</reference>
<dbReference type="CDD" id="cd01335">
    <property type="entry name" value="Radical_SAM"/>
    <property type="match status" value="1"/>
</dbReference>
<dbReference type="Proteomes" id="UP000177579">
    <property type="component" value="Unassembled WGS sequence"/>
</dbReference>
<evidence type="ECO:0000256" key="6">
    <source>
        <dbReference type="ARBA" id="ARBA00022603"/>
    </source>
</evidence>
<dbReference type="PANTHER" id="PTHR30544:SF5">
    <property type="entry name" value="RADICAL SAM CORE DOMAIN-CONTAINING PROTEIN"/>
    <property type="match status" value="1"/>
</dbReference>
<proteinExistence type="predicted"/>
<dbReference type="PIRSF" id="PIRSF006004">
    <property type="entry name" value="CHP00048"/>
    <property type="match status" value="1"/>
</dbReference>
<organism evidence="13 14">
    <name type="scientific">Candidatus Falkowbacteria bacterium RIFOXYD2_FULL_34_120</name>
    <dbReference type="NCBI Taxonomy" id="1798007"/>
    <lineage>
        <taxon>Bacteria</taxon>
        <taxon>Candidatus Falkowiibacteriota</taxon>
    </lineage>
</organism>
<dbReference type="PANTHER" id="PTHR30544">
    <property type="entry name" value="23S RRNA METHYLTRANSFERASE"/>
    <property type="match status" value="1"/>
</dbReference>
<dbReference type="Gene3D" id="1.10.150.530">
    <property type="match status" value="1"/>
</dbReference>
<dbReference type="AlphaFoldDB" id="A0A1F5TQ61"/>
<dbReference type="InterPro" id="IPR004383">
    <property type="entry name" value="rRNA_lsu_MTrfase_RlmN/Cfr"/>
</dbReference>
<keyword evidence="4" id="KW-0963">Cytoplasm</keyword>
<keyword evidence="6 13" id="KW-0489">Methyltransferase</keyword>
<keyword evidence="9" id="KW-0479">Metal-binding</keyword>
<evidence type="ECO:0000313" key="14">
    <source>
        <dbReference type="Proteomes" id="UP000177579"/>
    </source>
</evidence>
<evidence type="ECO:0000256" key="3">
    <source>
        <dbReference type="ARBA" id="ARBA00022485"/>
    </source>
</evidence>
<keyword evidence="3" id="KW-0004">4Fe-4S</keyword>
<keyword evidence="5" id="KW-0698">rRNA processing</keyword>
<dbReference type="GO" id="GO:0005737">
    <property type="term" value="C:cytoplasm"/>
    <property type="evidence" value="ECO:0007669"/>
    <property type="project" value="UniProtKB-SubCell"/>
</dbReference>
<comment type="subcellular location">
    <subcellularLocation>
        <location evidence="2">Cytoplasm</location>
    </subcellularLocation>
</comment>
<dbReference type="GO" id="GO:0008173">
    <property type="term" value="F:RNA methyltransferase activity"/>
    <property type="evidence" value="ECO:0007669"/>
    <property type="project" value="InterPro"/>
</dbReference>